<evidence type="ECO:0000256" key="1">
    <source>
        <dbReference type="ARBA" id="ARBA00004123"/>
    </source>
</evidence>
<sequence>MLINGHKYSCEACIRGHRVTTCKHHDRPLTKINRKGRPFSTCGICHRTPCAVPDEHARLRREVESKSHHHKKPNGRYARPFQGFLPIAPRPMGVKSGLSIAMQTQSAPVSVAGRSPEGRSLDVHAEPESKFTIGTSGSQTMPTTISGVDIPSASVPSLSGSLPSTSSIASSASSSASSSDLLPMPPLDLPLDLELELPLPILESNWDNLDTGGKNTDNGLGMWPLDQSGFCGLDDMSAFPGQNTQFWVGEL</sequence>
<gene>
    <name evidence="10" type="ORF">ACHE_40056A</name>
</gene>
<reference evidence="10" key="2">
    <citation type="submission" date="2021-02" db="EMBL/GenBank/DDBJ databases">
        <title>Aspergillus chevalieri M1 genome sequence.</title>
        <authorList>
            <person name="Kadooka C."/>
            <person name="Mori K."/>
            <person name="Futagami T."/>
        </authorList>
    </citation>
    <scope>NUCLEOTIDE SEQUENCE</scope>
    <source>
        <strain evidence="10">M1</strain>
    </source>
</reference>
<dbReference type="RefSeq" id="XP_043136014.1">
    <property type="nucleotide sequence ID" value="XM_043278213.1"/>
</dbReference>
<comment type="subcellular location">
    <subcellularLocation>
        <location evidence="1">Nucleus</location>
    </subcellularLocation>
</comment>
<dbReference type="GeneID" id="66981851"/>
<keyword evidence="3" id="KW-0862">Zinc</keyword>
<evidence type="ECO:0000256" key="6">
    <source>
        <dbReference type="ARBA" id="ARBA00023163"/>
    </source>
</evidence>
<dbReference type="SMART" id="SM01090">
    <property type="entry name" value="Copper-fist"/>
    <property type="match status" value="1"/>
</dbReference>
<dbReference type="AlphaFoldDB" id="A0A7R7VML5"/>
<keyword evidence="4" id="KW-0186">Copper</keyword>
<dbReference type="PANTHER" id="PTHR28088:SF5">
    <property type="entry name" value="TRANSCRIPTIONAL ACTIVATOR HAA1-RELATED"/>
    <property type="match status" value="1"/>
</dbReference>
<proteinExistence type="predicted"/>
<dbReference type="Proteomes" id="UP000637239">
    <property type="component" value="Chromosome 4"/>
</dbReference>
<feature type="region of interest" description="Disordered" evidence="8">
    <location>
        <begin position="156"/>
        <end position="182"/>
    </location>
</feature>
<dbReference type="GO" id="GO:0006879">
    <property type="term" value="P:intracellular iron ion homeostasis"/>
    <property type="evidence" value="ECO:0007669"/>
    <property type="project" value="TreeGrafter"/>
</dbReference>
<dbReference type="GO" id="GO:0000978">
    <property type="term" value="F:RNA polymerase II cis-regulatory region sequence-specific DNA binding"/>
    <property type="evidence" value="ECO:0007669"/>
    <property type="project" value="TreeGrafter"/>
</dbReference>
<evidence type="ECO:0000256" key="7">
    <source>
        <dbReference type="ARBA" id="ARBA00023242"/>
    </source>
</evidence>
<dbReference type="EMBL" id="AP024419">
    <property type="protein sequence ID" value="BCR87492.1"/>
    <property type="molecule type" value="Genomic_DNA"/>
</dbReference>
<dbReference type="FunFam" id="3.90.430.10:FF:000001">
    <property type="entry name" value="Copper fist DNA-binding protein"/>
    <property type="match status" value="1"/>
</dbReference>
<evidence type="ECO:0000256" key="8">
    <source>
        <dbReference type="SAM" id="MobiDB-lite"/>
    </source>
</evidence>
<dbReference type="SMART" id="SM00412">
    <property type="entry name" value="Cu_FIST"/>
    <property type="match status" value="1"/>
</dbReference>
<reference evidence="10" key="1">
    <citation type="submission" date="2021-01" db="EMBL/GenBank/DDBJ databases">
        <authorList>
            <consortium name="Aspergillus chevalieri M1 genome sequencing consortium"/>
            <person name="Kazuki M."/>
            <person name="Futagami T."/>
        </authorList>
    </citation>
    <scope>NUCLEOTIDE SEQUENCE</scope>
    <source>
        <strain evidence="10">M1</strain>
    </source>
</reference>
<keyword evidence="5" id="KW-0805">Transcription regulation</keyword>
<dbReference type="Gene3D" id="3.90.430.10">
    <property type="entry name" value="Copper fist DNA-binding domain"/>
    <property type="match status" value="1"/>
</dbReference>
<protein>
    <recommendedName>
        <fullName evidence="9">Copper-fist domain-containing protein</fullName>
    </recommendedName>
</protein>
<dbReference type="KEGG" id="ache:ACHE_40056A"/>
<dbReference type="InterPro" id="IPR036395">
    <property type="entry name" value="Cu_fist_DNA-bd_dom_sf"/>
</dbReference>
<dbReference type="GO" id="GO:0005634">
    <property type="term" value="C:nucleus"/>
    <property type="evidence" value="ECO:0007669"/>
    <property type="project" value="UniProtKB-SubCell"/>
</dbReference>
<keyword evidence="6" id="KW-0804">Transcription</keyword>
<organism evidence="10 11">
    <name type="scientific">Aspergillus chevalieri</name>
    <name type="common">Eurotium chevalieri</name>
    <dbReference type="NCBI Taxonomy" id="182096"/>
    <lineage>
        <taxon>Eukaryota</taxon>
        <taxon>Fungi</taxon>
        <taxon>Dikarya</taxon>
        <taxon>Ascomycota</taxon>
        <taxon>Pezizomycotina</taxon>
        <taxon>Eurotiomycetes</taxon>
        <taxon>Eurotiomycetidae</taxon>
        <taxon>Eurotiales</taxon>
        <taxon>Aspergillaceae</taxon>
        <taxon>Aspergillus</taxon>
        <taxon>Aspergillus subgen. Aspergillus</taxon>
    </lineage>
</organism>
<dbReference type="GO" id="GO:0006878">
    <property type="term" value="P:intracellular copper ion homeostasis"/>
    <property type="evidence" value="ECO:0007669"/>
    <property type="project" value="TreeGrafter"/>
</dbReference>
<dbReference type="GO" id="GO:0045944">
    <property type="term" value="P:positive regulation of transcription by RNA polymerase II"/>
    <property type="evidence" value="ECO:0007669"/>
    <property type="project" value="TreeGrafter"/>
</dbReference>
<dbReference type="GO" id="GO:0005507">
    <property type="term" value="F:copper ion binding"/>
    <property type="evidence" value="ECO:0007669"/>
    <property type="project" value="InterPro"/>
</dbReference>
<dbReference type="PROSITE" id="PS50073">
    <property type="entry name" value="COPPER_FIST_2"/>
    <property type="match status" value="1"/>
</dbReference>
<keyword evidence="7" id="KW-0539">Nucleus</keyword>
<name>A0A7R7VML5_ASPCH</name>
<evidence type="ECO:0000256" key="5">
    <source>
        <dbReference type="ARBA" id="ARBA00023015"/>
    </source>
</evidence>
<evidence type="ECO:0000313" key="11">
    <source>
        <dbReference type="Proteomes" id="UP000637239"/>
    </source>
</evidence>
<accession>A0A7R7VML5</accession>
<dbReference type="PANTHER" id="PTHR28088">
    <property type="entry name" value="TRANSCRIPTIONAL ACTIVATOR HAA1-RELATED"/>
    <property type="match status" value="1"/>
</dbReference>
<dbReference type="InterPro" id="IPR051763">
    <property type="entry name" value="Copper_Homeo_Regul"/>
</dbReference>
<evidence type="ECO:0000259" key="9">
    <source>
        <dbReference type="PROSITE" id="PS50073"/>
    </source>
</evidence>
<keyword evidence="2" id="KW-0479">Metal-binding</keyword>
<feature type="domain" description="Copper-fist" evidence="9">
    <location>
        <begin position="1"/>
        <end position="39"/>
    </location>
</feature>
<dbReference type="GO" id="GO:0000981">
    <property type="term" value="F:DNA-binding transcription factor activity, RNA polymerase II-specific"/>
    <property type="evidence" value="ECO:0007669"/>
    <property type="project" value="TreeGrafter"/>
</dbReference>
<keyword evidence="11" id="KW-1185">Reference proteome</keyword>
<evidence type="ECO:0000256" key="4">
    <source>
        <dbReference type="ARBA" id="ARBA00023008"/>
    </source>
</evidence>
<dbReference type="PRINTS" id="PR00617">
    <property type="entry name" value="COPPERFIST"/>
</dbReference>
<evidence type="ECO:0000313" key="10">
    <source>
        <dbReference type="EMBL" id="BCR87492.1"/>
    </source>
</evidence>
<evidence type="ECO:0000256" key="3">
    <source>
        <dbReference type="ARBA" id="ARBA00022833"/>
    </source>
</evidence>
<evidence type="ECO:0000256" key="2">
    <source>
        <dbReference type="ARBA" id="ARBA00022723"/>
    </source>
</evidence>
<feature type="region of interest" description="Disordered" evidence="8">
    <location>
        <begin position="62"/>
        <end position="81"/>
    </location>
</feature>
<dbReference type="Pfam" id="PF00649">
    <property type="entry name" value="Copper-fist"/>
    <property type="match status" value="1"/>
</dbReference>
<dbReference type="InterPro" id="IPR001083">
    <property type="entry name" value="Cu_fist_DNA-bd_dom"/>
</dbReference>
<dbReference type="SUPFAM" id="SSF57879">
    <property type="entry name" value="Zinc domain conserved in yeast copper-regulated transcription factors"/>
    <property type="match status" value="1"/>
</dbReference>